<accession>A0A4R6SER1</accession>
<dbReference type="InterPro" id="IPR006016">
    <property type="entry name" value="UspA"/>
</dbReference>
<dbReference type="EMBL" id="SNXZ01000002">
    <property type="protein sequence ID" value="TDQ00412.1"/>
    <property type="molecule type" value="Genomic_DNA"/>
</dbReference>
<keyword evidence="6" id="KW-1185">Reference proteome</keyword>
<reference evidence="5 6" key="1">
    <citation type="submission" date="2019-03" db="EMBL/GenBank/DDBJ databases">
        <title>Genomic Encyclopedia of Type Strains, Phase IV (KMG-IV): sequencing the most valuable type-strain genomes for metagenomic binning, comparative biology and taxonomic classification.</title>
        <authorList>
            <person name="Goeker M."/>
        </authorList>
    </citation>
    <scope>NUCLEOTIDE SEQUENCE [LARGE SCALE GENOMIC DNA]</scope>
    <source>
        <strain evidence="5 6">DSM 45361</strain>
    </source>
</reference>
<dbReference type="PANTHER" id="PTHR46268">
    <property type="entry name" value="STRESS RESPONSE PROTEIN NHAX"/>
    <property type="match status" value="1"/>
</dbReference>
<protein>
    <submittedName>
        <fullName evidence="5">Nucleotide-binding universal stress UspA family protein</fullName>
    </submittedName>
</protein>
<evidence type="ECO:0000256" key="1">
    <source>
        <dbReference type="ARBA" id="ARBA00008791"/>
    </source>
</evidence>
<evidence type="ECO:0000256" key="2">
    <source>
        <dbReference type="ARBA" id="ARBA00022741"/>
    </source>
</evidence>
<keyword evidence="3" id="KW-0067">ATP-binding</keyword>
<dbReference type="SUPFAM" id="SSF52402">
    <property type="entry name" value="Adenine nucleotide alpha hydrolases-like"/>
    <property type="match status" value="2"/>
</dbReference>
<comment type="similarity">
    <text evidence="1">Belongs to the universal stress protein A family.</text>
</comment>
<dbReference type="InterPro" id="IPR006015">
    <property type="entry name" value="Universal_stress_UspA"/>
</dbReference>
<dbReference type="RefSeq" id="WP_133849135.1">
    <property type="nucleotide sequence ID" value="NZ_SNXZ01000002.1"/>
</dbReference>
<evidence type="ECO:0000313" key="6">
    <source>
        <dbReference type="Proteomes" id="UP000295444"/>
    </source>
</evidence>
<dbReference type="InterPro" id="IPR014729">
    <property type="entry name" value="Rossmann-like_a/b/a_fold"/>
</dbReference>
<comment type="caution">
    <text evidence="5">The sequence shown here is derived from an EMBL/GenBank/DDBJ whole genome shotgun (WGS) entry which is preliminary data.</text>
</comment>
<dbReference type="Gene3D" id="3.40.50.620">
    <property type="entry name" value="HUPs"/>
    <property type="match status" value="2"/>
</dbReference>
<organism evidence="5 6">
    <name type="scientific">Labedaea rhizosphaerae</name>
    <dbReference type="NCBI Taxonomy" id="598644"/>
    <lineage>
        <taxon>Bacteria</taxon>
        <taxon>Bacillati</taxon>
        <taxon>Actinomycetota</taxon>
        <taxon>Actinomycetes</taxon>
        <taxon>Pseudonocardiales</taxon>
        <taxon>Pseudonocardiaceae</taxon>
        <taxon>Labedaea</taxon>
    </lineage>
</organism>
<dbReference type="PRINTS" id="PR01438">
    <property type="entry name" value="UNVRSLSTRESS"/>
</dbReference>
<dbReference type="Pfam" id="PF00582">
    <property type="entry name" value="Usp"/>
    <property type="match status" value="2"/>
</dbReference>
<dbReference type="OrthoDB" id="3404132at2"/>
<dbReference type="PANTHER" id="PTHR46268:SF27">
    <property type="entry name" value="UNIVERSAL STRESS PROTEIN RV2623"/>
    <property type="match status" value="1"/>
</dbReference>
<name>A0A4R6SER1_LABRH</name>
<proteinExistence type="inferred from homology"/>
<dbReference type="Proteomes" id="UP000295444">
    <property type="component" value="Unassembled WGS sequence"/>
</dbReference>
<dbReference type="GO" id="GO:0005524">
    <property type="term" value="F:ATP binding"/>
    <property type="evidence" value="ECO:0007669"/>
    <property type="project" value="UniProtKB-KW"/>
</dbReference>
<feature type="domain" description="UspA" evidence="4">
    <location>
        <begin position="157"/>
        <end position="294"/>
    </location>
</feature>
<keyword evidence="2" id="KW-0547">Nucleotide-binding</keyword>
<evidence type="ECO:0000256" key="3">
    <source>
        <dbReference type="ARBA" id="ARBA00022840"/>
    </source>
</evidence>
<sequence>MSTNPRPPVLVGVDGSDSALAATRWAARSAKLRGLPLRIVHACVLPPIQHPTTTASQARWVEALTENGQHIIAEAAHAARVVAPEVEIVSCHEVGTATEVLIEKSADAHCVVLGHRGLGGFRDMLVGSVAVALTAHGHGPVVVVRGVGDRPPRTEGPVVVGVDGTPASEAAIEYAFDEASMRGAELVAVHTWLDIAFARAWTALPWDSDWQDVVDDETVLLAERLAGWQDKYPDVRVTRVVAHDRPVRALTDAAEQAQLVVVGSRGRGAFTGMGLGSTSQALVHTAPCPIAVVRPPAEQRR</sequence>
<dbReference type="AlphaFoldDB" id="A0A4R6SER1"/>
<gene>
    <name evidence="5" type="ORF">EV186_102273</name>
</gene>
<feature type="domain" description="UspA" evidence="4">
    <location>
        <begin position="8"/>
        <end position="145"/>
    </location>
</feature>
<evidence type="ECO:0000259" key="4">
    <source>
        <dbReference type="Pfam" id="PF00582"/>
    </source>
</evidence>
<evidence type="ECO:0000313" key="5">
    <source>
        <dbReference type="EMBL" id="TDQ00412.1"/>
    </source>
</evidence>